<evidence type="ECO:0000256" key="5">
    <source>
        <dbReference type="ARBA" id="ARBA00023136"/>
    </source>
</evidence>
<dbReference type="AlphaFoldDB" id="A0A2A6B7N9"/>
<sequence>MTGRSIVESYSRKPRLKYNLCGKDGVTVLDIPSTSSSFSIKQLFASVFLPQGFPHSVTDDYLEYQMYDTLQALASSLTGALATEAVLTSAGVGNKDATALAATITWLLKDGCGMIGRILFSYAKGTELDAESKKWRLAADVLNDMAFFIDLLSPLFSALFLPLACLSSLLRCIVGVAGGATRTSIVQHQARRGNLADVAAKDGSQETLVNVFALLLSLVLLPTVSGKRTVIWCLFGLFTMIHLFANYRAVRSLRFDVFNRNRAAIVIRHYLSTGFILPVSIANEREPLVRRLMGSPRLGCSRHEIEKGRGGAIVIEKEGYVVMVGEKKDAIAMKRGSSSIDQLHAVFDLEAAKIKDQKKKENMWDDFLSKVRTLGCAEIVRSILRPYTENWTATDVDYAEMFLDFVHASPTENERQLYDMSEQIICRGNEVLDDLSLYGDGPREAAVQALREGSDEEKVRCALTMEPYIRRIKEAYAVSKNIQQVLPKLLWELCSGPLPPLEQLESRQALLRQFTTIVVFAMKFDAMKVQNPSMINHFSIYRRLTSTINALHHAQDIQMDNDVTWFLATANSMTDVLYKTTESFMSESPSLPRDNTIDTLYTIVRLSCAILSSPPSSPLSMDTRLFVQRVLVGCVLLFDSVHPQGSFSRESIIDMRSIISVLSKDENHKKQLLHPLLIQVNQTKKAPVSPKVRQMLQSV</sequence>
<keyword evidence="5" id="KW-0472">Membrane</keyword>
<keyword evidence="3" id="KW-0812">Transmembrane</keyword>
<gene>
    <name evidence="8" type="primary">WBGene00098677</name>
</gene>
<dbReference type="EnsemblMetazoa" id="PPA09123.1">
    <property type="protein sequence ID" value="PPA09123.1"/>
    <property type="gene ID" value="WBGene00098677"/>
</dbReference>
<evidence type="ECO:0000313" key="9">
    <source>
        <dbReference type="Proteomes" id="UP000005239"/>
    </source>
</evidence>
<dbReference type="InterPro" id="IPR054549">
    <property type="entry name" value="UVB_sens_RUS_dom"/>
</dbReference>
<accession>A0A8R1U704</accession>
<evidence type="ECO:0000256" key="3">
    <source>
        <dbReference type="ARBA" id="ARBA00022692"/>
    </source>
</evidence>
<reference evidence="9" key="1">
    <citation type="journal article" date="2008" name="Nat. Genet.">
        <title>The Pristionchus pacificus genome provides a unique perspective on nematode lifestyle and parasitism.</title>
        <authorList>
            <person name="Dieterich C."/>
            <person name="Clifton S.W."/>
            <person name="Schuster L.N."/>
            <person name="Chinwalla A."/>
            <person name="Delehaunty K."/>
            <person name="Dinkelacker I."/>
            <person name="Fulton L."/>
            <person name="Fulton R."/>
            <person name="Godfrey J."/>
            <person name="Minx P."/>
            <person name="Mitreva M."/>
            <person name="Roeseler W."/>
            <person name="Tian H."/>
            <person name="Witte H."/>
            <person name="Yang S.P."/>
            <person name="Wilson R.K."/>
            <person name="Sommer R.J."/>
        </authorList>
    </citation>
    <scope>NUCLEOTIDE SEQUENCE [LARGE SCALE GENOMIC DNA]</scope>
    <source>
        <strain evidence="9">PS312</strain>
    </source>
</reference>
<feature type="domain" description="Protein root UVB sensitive/RUS" evidence="6">
    <location>
        <begin position="37"/>
        <end position="273"/>
    </location>
</feature>
<dbReference type="PANTHER" id="PTHR12770">
    <property type="entry name" value="RUS1 FAMILY PROTEIN C16ORF58"/>
    <property type="match status" value="1"/>
</dbReference>
<feature type="domain" description="CYRIA/CYRIB Rac1 binding" evidence="7">
    <location>
        <begin position="401"/>
        <end position="675"/>
    </location>
</feature>
<proteinExistence type="inferred from homology"/>
<dbReference type="Pfam" id="PF07159">
    <property type="entry name" value="CYRIA-B_Rac1-bd"/>
    <property type="match status" value="1"/>
</dbReference>
<comment type="similarity">
    <text evidence="2">Belongs to the RUS1 family.</text>
</comment>
<dbReference type="InterPro" id="IPR009828">
    <property type="entry name" value="CYRIA/CYRIB_Rac1-bd"/>
</dbReference>
<reference evidence="8" key="2">
    <citation type="submission" date="2022-06" db="UniProtKB">
        <authorList>
            <consortium name="EnsemblMetazoa"/>
        </authorList>
    </citation>
    <scope>IDENTIFICATION</scope>
    <source>
        <strain evidence="8">PS312</strain>
    </source>
</reference>
<comment type="subcellular location">
    <subcellularLocation>
        <location evidence="1">Membrane</location>
    </subcellularLocation>
</comment>
<keyword evidence="9" id="KW-1185">Reference proteome</keyword>
<dbReference type="Proteomes" id="UP000005239">
    <property type="component" value="Unassembled WGS sequence"/>
</dbReference>
<evidence type="ECO:0000259" key="6">
    <source>
        <dbReference type="Pfam" id="PF04884"/>
    </source>
</evidence>
<evidence type="ECO:0000256" key="4">
    <source>
        <dbReference type="ARBA" id="ARBA00022989"/>
    </source>
</evidence>
<organism evidence="8 9">
    <name type="scientific">Pristionchus pacificus</name>
    <name type="common">Parasitic nematode worm</name>
    <dbReference type="NCBI Taxonomy" id="54126"/>
    <lineage>
        <taxon>Eukaryota</taxon>
        <taxon>Metazoa</taxon>
        <taxon>Ecdysozoa</taxon>
        <taxon>Nematoda</taxon>
        <taxon>Chromadorea</taxon>
        <taxon>Rhabditida</taxon>
        <taxon>Rhabditina</taxon>
        <taxon>Diplogasteromorpha</taxon>
        <taxon>Diplogasteroidea</taxon>
        <taxon>Neodiplogasteridae</taxon>
        <taxon>Pristionchus</taxon>
    </lineage>
</organism>
<name>A0A2A6B7N9_PRIPA</name>
<evidence type="ECO:0000256" key="2">
    <source>
        <dbReference type="ARBA" id="ARBA00007558"/>
    </source>
</evidence>
<accession>A0A2A6B7N9</accession>
<dbReference type="Pfam" id="PF04884">
    <property type="entry name" value="UVB_sens_prot"/>
    <property type="match status" value="1"/>
</dbReference>
<evidence type="ECO:0000256" key="1">
    <source>
        <dbReference type="ARBA" id="ARBA00004370"/>
    </source>
</evidence>
<keyword evidence="4" id="KW-1133">Transmembrane helix</keyword>
<dbReference type="GO" id="GO:0031267">
    <property type="term" value="F:small GTPase binding"/>
    <property type="evidence" value="ECO:0007669"/>
    <property type="project" value="InterPro"/>
</dbReference>
<protein>
    <submittedName>
        <fullName evidence="8">DUF1394 domain-containing protein</fullName>
    </submittedName>
</protein>
<evidence type="ECO:0000259" key="7">
    <source>
        <dbReference type="Pfam" id="PF07159"/>
    </source>
</evidence>
<dbReference type="GO" id="GO:0016020">
    <property type="term" value="C:membrane"/>
    <property type="evidence" value="ECO:0007669"/>
    <property type="project" value="UniProtKB-SubCell"/>
</dbReference>
<evidence type="ECO:0000313" key="8">
    <source>
        <dbReference type="EnsemblMetazoa" id="PPA09123.1"/>
    </source>
</evidence>
<dbReference type="PANTHER" id="PTHR12770:SF31">
    <property type="entry name" value="RUS FAMILY MEMBER 1"/>
    <property type="match status" value="1"/>
</dbReference>
<dbReference type="InterPro" id="IPR006968">
    <property type="entry name" value="RUS_fam"/>
</dbReference>